<dbReference type="AlphaFoldDB" id="A0A2X2J266"/>
<evidence type="ECO:0000313" key="2">
    <source>
        <dbReference type="Proteomes" id="UP000251241"/>
    </source>
</evidence>
<protein>
    <submittedName>
        <fullName evidence="1">Uncharacterized protein</fullName>
    </submittedName>
</protein>
<gene>
    <name evidence="1" type="ORF">NCTC11343_03503</name>
</gene>
<dbReference type="EMBL" id="UAUU01000009">
    <property type="protein sequence ID" value="SPZ88467.1"/>
    <property type="molecule type" value="Genomic_DNA"/>
</dbReference>
<name>A0A2X2J266_SPHMU</name>
<sequence>MHCTVSMNKKAIDRTNQKEELTKSILLSIKPNKYLEKNSQI</sequence>
<dbReference type="Proteomes" id="UP000251241">
    <property type="component" value="Unassembled WGS sequence"/>
</dbReference>
<proteinExistence type="predicted"/>
<accession>A0A2X2J266</accession>
<reference evidence="1 2" key="1">
    <citation type="submission" date="2018-06" db="EMBL/GenBank/DDBJ databases">
        <authorList>
            <consortium name="Pathogen Informatics"/>
            <person name="Doyle S."/>
        </authorList>
    </citation>
    <scope>NUCLEOTIDE SEQUENCE [LARGE SCALE GENOMIC DNA]</scope>
    <source>
        <strain evidence="1 2">NCTC11343</strain>
    </source>
</reference>
<organism evidence="1 2">
    <name type="scientific">Sphingobacterium multivorum</name>
    <dbReference type="NCBI Taxonomy" id="28454"/>
    <lineage>
        <taxon>Bacteria</taxon>
        <taxon>Pseudomonadati</taxon>
        <taxon>Bacteroidota</taxon>
        <taxon>Sphingobacteriia</taxon>
        <taxon>Sphingobacteriales</taxon>
        <taxon>Sphingobacteriaceae</taxon>
        <taxon>Sphingobacterium</taxon>
    </lineage>
</organism>
<evidence type="ECO:0000313" key="1">
    <source>
        <dbReference type="EMBL" id="SPZ88467.1"/>
    </source>
</evidence>